<dbReference type="RefSeq" id="XP_029650233.1">
    <property type="nucleotide sequence ID" value="XM_029794373.1"/>
</dbReference>
<reference evidence="3" key="1">
    <citation type="submission" date="2025-08" db="UniProtKB">
        <authorList>
            <consortium name="RefSeq"/>
        </authorList>
    </citation>
    <scope>IDENTIFICATION</scope>
</reference>
<evidence type="ECO:0000313" key="3">
    <source>
        <dbReference type="RefSeq" id="XP_029650233.1"/>
    </source>
</evidence>
<dbReference type="AlphaFoldDB" id="A0A6P7TFY2"/>
<dbReference type="Proteomes" id="UP000515154">
    <property type="component" value="Linkage group LG1"/>
</dbReference>
<keyword evidence="2" id="KW-1185">Reference proteome</keyword>
<name>A0A6P7TFY2_9MOLL</name>
<dbReference type="Pfam" id="PF10551">
    <property type="entry name" value="MULE"/>
    <property type="match status" value="1"/>
</dbReference>
<gene>
    <name evidence="3" type="primary">LOC115223666</name>
</gene>
<feature type="domain" description="MULE transposase" evidence="1">
    <location>
        <begin position="29"/>
        <end position="120"/>
    </location>
</feature>
<evidence type="ECO:0000259" key="1">
    <source>
        <dbReference type="Pfam" id="PF10551"/>
    </source>
</evidence>
<organism evidence="2 3">
    <name type="scientific">Octopus sinensis</name>
    <name type="common">East Asian common octopus</name>
    <dbReference type="NCBI Taxonomy" id="2607531"/>
    <lineage>
        <taxon>Eukaryota</taxon>
        <taxon>Metazoa</taxon>
        <taxon>Spiralia</taxon>
        <taxon>Lophotrochozoa</taxon>
        <taxon>Mollusca</taxon>
        <taxon>Cephalopoda</taxon>
        <taxon>Coleoidea</taxon>
        <taxon>Octopodiformes</taxon>
        <taxon>Octopoda</taxon>
        <taxon>Incirrata</taxon>
        <taxon>Octopodidae</taxon>
        <taxon>Octopus</taxon>
    </lineage>
</organism>
<accession>A0A6P7TFY2</accession>
<dbReference type="KEGG" id="osn:115223666"/>
<proteinExistence type="predicted"/>
<protein>
    <submittedName>
        <fullName evidence="3">Uncharacterized protein LOC115223666</fullName>
    </submittedName>
</protein>
<dbReference type="InterPro" id="IPR018289">
    <property type="entry name" value="MULE_transposase_dom"/>
</dbReference>
<evidence type="ECO:0000313" key="2">
    <source>
        <dbReference type="Proteomes" id="UP000515154"/>
    </source>
</evidence>
<sequence length="260" mass="30542">MVRSFYDTIVVKIIRKELDDLKHNKDRACDGTFKCRSDIYYQLFTLHIVIQNISIPRLFVLLLSKSQVTYRRLFSALKDLHPSLEPDTLMVDFGKAIINAFCEILPTTNITGCLFHMAKNICRHIVDIGLKPRYQTDAEFNNKIKCFTALAFLPVSDVIDGFLEMTDDDNLPQEFVSYFETHYIGRERGQGKRRRMKSTFPIELWNVFERTQNNMMRTSNSVEGFNSVMQSSITNMHPNLWKHITYLKKEVHYRKRKNVI</sequence>